<dbReference type="Proteomes" id="UP001064489">
    <property type="component" value="Chromosome 1"/>
</dbReference>
<proteinExistence type="predicted"/>
<evidence type="ECO:0000313" key="1">
    <source>
        <dbReference type="EMBL" id="KAI9195355.1"/>
    </source>
</evidence>
<sequence length="70" mass="7926">MSSYKTIHVIKFSKISQPLIERSGPSVDGDNHQRNTRSSELGFLKVFKPIFSSSSQFHYPPRIRSSSLSV</sequence>
<dbReference type="AlphaFoldDB" id="A0AAD5P0G2"/>
<keyword evidence="2" id="KW-1185">Reference proteome</keyword>
<dbReference type="EMBL" id="JAJSOW010000003">
    <property type="protein sequence ID" value="KAI9195355.1"/>
    <property type="molecule type" value="Genomic_DNA"/>
</dbReference>
<evidence type="ECO:0000313" key="2">
    <source>
        <dbReference type="Proteomes" id="UP001064489"/>
    </source>
</evidence>
<organism evidence="1 2">
    <name type="scientific">Acer negundo</name>
    <name type="common">Box elder</name>
    <dbReference type="NCBI Taxonomy" id="4023"/>
    <lineage>
        <taxon>Eukaryota</taxon>
        <taxon>Viridiplantae</taxon>
        <taxon>Streptophyta</taxon>
        <taxon>Embryophyta</taxon>
        <taxon>Tracheophyta</taxon>
        <taxon>Spermatophyta</taxon>
        <taxon>Magnoliopsida</taxon>
        <taxon>eudicotyledons</taxon>
        <taxon>Gunneridae</taxon>
        <taxon>Pentapetalae</taxon>
        <taxon>rosids</taxon>
        <taxon>malvids</taxon>
        <taxon>Sapindales</taxon>
        <taxon>Sapindaceae</taxon>
        <taxon>Hippocastanoideae</taxon>
        <taxon>Acereae</taxon>
        <taxon>Acer</taxon>
    </lineage>
</organism>
<comment type="caution">
    <text evidence="1">The sequence shown here is derived from an EMBL/GenBank/DDBJ whole genome shotgun (WGS) entry which is preliminary data.</text>
</comment>
<gene>
    <name evidence="1" type="ORF">LWI28_014112</name>
</gene>
<name>A0AAD5P0G2_ACENE</name>
<reference evidence="1" key="2">
    <citation type="submission" date="2023-02" db="EMBL/GenBank/DDBJ databases">
        <authorList>
            <person name="Swenson N.G."/>
            <person name="Wegrzyn J.L."/>
            <person name="Mcevoy S.L."/>
        </authorList>
    </citation>
    <scope>NUCLEOTIDE SEQUENCE</scope>
    <source>
        <strain evidence="1">91603</strain>
        <tissue evidence="1">Leaf</tissue>
    </source>
</reference>
<reference evidence="1" key="1">
    <citation type="journal article" date="2022" name="Plant J.">
        <title>Strategies of tolerance reflected in two North American maple genomes.</title>
        <authorList>
            <person name="McEvoy S.L."/>
            <person name="Sezen U.U."/>
            <person name="Trouern-Trend A."/>
            <person name="McMahon S.M."/>
            <person name="Schaberg P.G."/>
            <person name="Yang J."/>
            <person name="Wegrzyn J.L."/>
            <person name="Swenson N.G."/>
        </authorList>
    </citation>
    <scope>NUCLEOTIDE SEQUENCE</scope>
    <source>
        <strain evidence="1">91603</strain>
    </source>
</reference>
<protein>
    <submittedName>
        <fullName evidence="1">Uncharacterized protein</fullName>
    </submittedName>
</protein>
<accession>A0AAD5P0G2</accession>